<keyword evidence="3" id="KW-0732">Signal</keyword>
<dbReference type="NCBIfam" id="TIGR01730">
    <property type="entry name" value="RND_mfp"/>
    <property type="match status" value="1"/>
</dbReference>
<dbReference type="InterPro" id="IPR058647">
    <property type="entry name" value="BSH_CzcB-like"/>
</dbReference>
<dbReference type="InterPro" id="IPR058792">
    <property type="entry name" value="Beta-barrel_RND_2"/>
</dbReference>
<dbReference type="Pfam" id="PF25973">
    <property type="entry name" value="BSH_CzcB"/>
    <property type="match status" value="1"/>
</dbReference>
<dbReference type="InterPro" id="IPR058649">
    <property type="entry name" value="CzcB_C"/>
</dbReference>
<reference evidence="7 8" key="1">
    <citation type="submission" date="2019-02" db="EMBL/GenBank/DDBJ databases">
        <title>Genomic Encyclopedia of Archaeal and Bacterial Type Strains, Phase II (KMG-II): from individual species to whole genera.</title>
        <authorList>
            <person name="Goeker M."/>
        </authorList>
    </citation>
    <scope>NUCLEOTIDE SEQUENCE [LARGE SCALE GENOMIC DNA]</scope>
    <source>
        <strain evidence="7 8">DSM 18101</strain>
    </source>
</reference>
<evidence type="ECO:0000313" key="7">
    <source>
        <dbReference type="EMBL" id="RZU42090.1"/>
    </source>
</evidence>
<evidence type="ECO:0000256" key="1">
    <source>
        <dbReference type="ARBA" id="ARBA00009477"/>
    </source>
</evidence>
<dbReference type="Proteomes" id="UP000292958">
    <property type="component" value="Unassembled WGS sequence"/>
</dbReference>
<dbReference type="EMBL" id="SHKW01000001">
    <property type="protein sequence ID" value="RZU42090.1"/>
    <property type="molecule type" value="Genomic_DNA"/>
</dbReference>
<keyword evidence="8" id="KW-1185">Reference proteome</keyword>
<dbReference type="GO" id="GO:0022857">
    <property type="term" value="F:transmembrane transporter activity"/>
    <property type="evidence" value="ECO:0007669"/>
    <property type="project" value="InterPro"/>
</dbReference>
<evidence type="ECO:0000313" key="8">
    <source>
        <dbReference type="Proteomes" id="UP000292958"/>
    </source>
</evidence>
<name>A0A4Q7YWK6_9BACT</name>
<organism evidence="7 8">
    <name type="scientific">Edaphobacter modestus</name>
    <dbReference type="NCBI Taxonomy" id="388466"/>
    <lineage>
        <taxon>Bacteria</taxon>
        <taxon>Pseudomonadati</taxon>
        <taxon>Acidobacteriota</taxon>
        <taxon>Terriglobia</taxon>
        <taxon>Terriglobales</taxon>
        <taxon>Acidobacteriaceae</taxon>
        <taxon>Edaphobacter</taxon>
    </lineage>
</organism>
<protein>
    <submittedName>
        <fullName evidence="7">Cobalt-zinc-cadmium efflux system membrane fusion protein</fullName>
    </submittedName>
</protein>
<sequence length="391" mass="42058">MKTVKRTSSLASCALASVAVLFAATGCQKDTPAPAAAKAEQDPTAITVSAELAKQLSIGEPRMQDVAGSLQVAARVDTDASRIARIGSPVAGRIIKLLVLEGQYVHQGGALATLHSTDLSDTQFSFVKATSQEKLAEQATLRAEQLVKADVMGLAELERRRAELLQASTEASAFRTQLGGLGMSDAAIHRLESTRKLNADYPILSTISGTVLERKVTLGQIIQPAEIAFMVADLSNVWVIAEVPEESSGRLRKGMDVTVRIPALPDQDIRGKLSYVSPIVDPITRTVQVRMDLPNPHGIFKPAMLAGLTFLDATERKTTIPATAVVREENKDFVFVQIEPTKFRLREVSLGMESGDNRVLESGVSPGEKIVLDGAFHLNNQRKQNAIKGGE</sequence>
<dbReference type="Gene3D" id="2.40.50.100">
    <property type="match status" value="1"/>
</dbReference>
<dbReference type="SUPFAM" id="SSF111369">
    <property type="entry name" value="HlyD-like secretion proteins"/>
    <property type="match status" value="1"/>
</dbReference>
<dbReference type="Gene3D" id="2.40.420.20">
    <property type="match status" value="1"/>
</dbReference>
<keyword evidence="2" id="KW-0813">Transport</keyword>
<dbReference type="FunFam" id="2.40.30.170:FF:000010">
    <property type="entry name" value="Efflux RND transporter periplasmic adaptor subunit"/>
    <property type="match status" value="1"/>
</dbReference>
<dbReference type="Pfam" id="PF25975">
    <property type="entry name" value="CzcB_C"/>
    <property type="match status" value="1"/>
</dbReference>
<dbReference type="GO" id="GO:0016020">
    <property type="term" value="C:membrane"/>
    <property type="evidence" value="ECO:0007669"/>
    <property type="project" value="InterPro"/>
</dbReference>
<feature type="signal peptide" evidence="3">
    <location>
        <begin position="1"/>
        <end position="23"/>
    </location>
</feature>
<comment type="similarity">
    <text evidence="1">Belongs to the membrane fusion protein (MFP) (TC 8.A.1) family.</text>
</comment>
<dbReference type="Pfam" id="PF25954">
    <property type="entry name" value="Beta-barrel_RND_2"/>
    <property type="match status" value="1"/>
</dbReference>
<accession>A0A4Q7YWK6</accession>
<feature type="domain" description="CusB-like beta-barrel" evidence="4">
    <location>
        <begin position="236"/>
        <end position="310"/>
    </location>
</feature>
<feature type="domain" description="CzcB-like C-terminal circularly permuted SH3-like" evidence="6">
    <location>
        <begin position="319"/>
        <end position="378"/>
    </location>
</feature>
<feature type="domain" description="CzcB-like barrel-sandwich hybrid" evidence="5">
    <location>
        <begin position="82"/>
        <end position="233"/>
    </location>
</feature>
<proteinExistence type="inferred from homology"/>
<gene>
    <name evidence="7" type="ORF">BDD14_3636</name>
</gene>
<evidence type="ECO:0000259" key="5">
    <source>
        <dbReference type="Pfam" id="PF25973"/>
    </source>
</evidence>
<comment type="caution">
    <text evidence="7">The sequence shown here is derived from an EMBL/GenBank/DDBJ whole genome shotgun (WGS) entry which is preliminary data.</text>
</comment>
<dbReference type="PANTHER" id="PTHR30097">
    <property type="entry name" value="CATION EFFLUX SYSTEM PROTEIN CUSB"/>
    <property type="match status" value="1"/>
</dbReference>
<feature type="chain" id="PRO_5021027456" evidence="3">
    <location>
        <begin position="24"/>
        <end position="391"/>
    </location>
</feature>
<dbReference type="RefSeq" id="WP_242618023.1">
    <property type="nucleotide sequence ID" value="NZ_SHKW01000001.1"/>
</dbReference>
<evidence type="ECO:0000259" key="6">
    <source>
        <dbReference type="Pfam" id="PF25975"/>
    </source>
</evidence>
<dbReference type="AlphaFoldDB" id="A0A4Q7YWK6"/>
<evidence type="ECO:0000256" key="2">
    <source>
        <dbReference type="ARBA" id="ARBA00022448"/>
    </source>
</evidence>
<dbReference type="PROSITE" id="PS51257">
    <property type="entry name" value="PROKAR_LIPOPROTEIN"/>
    <property type="match status" value="1"/>
</dbReference>
<dbReference type="Gene3D" id="2.40.30.170">
    <property type="match status" value="1"/>
</dbReference>
<dbReference type="InterPro" id="IPR006143">
    <property type="entry name" value="RND_pump_MFP"/>
</dbReference>
<evidence type="ECO:0000259" key="4">
    <source>
        <dbReference type="Pfam" id="PF25954"/>
    </source>
</evidence>
<evidence type="ECO:0000256" key="3">
    <source>
        <dbReference type="SAM" id="SignalP"/>
    </source>
</evidence>
<dbReference type="InterPro" id="IPR051909">
    <property type="entry name" value="MFP_Cation_Efflux"/>
</dbReference>